<feature type="transmembrane region" description="Helical" evidence="1">
    <location>
        <begin position="337"/>
        <end position="358"/>
    </location>
</feature>
<keyword evidence="1" id="KW-1133">Transmembrane helix</keyword>
<dbReference type="InterPro" id="IPR018580">
    <property type="entry name" value="Uncharacterised_YfhO"/>
</dbReference>
<feature type="transmembrane region" description="Helical" evidence="1">
    <location>
        <begin position="419"/>
        <end position="438"/>
    </location>
</feature>
<proteinExistence type="predicted"/>
<feature type="transmembrane region" description="Helical" evidence="1">
    <location>
        <begin position="122"/>
        <end position="139"/>
    </location>
</feature>
<feature type="transmembrane region" description="Helical" evidence="1">
    <location>
        <begin position="69"/>
        <end position="92"/>
    </location>
</feature>
<feature type="transmembrane region" description="Helical" evidence="1">
    <location>
        <begin position="298"/>
        <end position="317"/>
    </location>
</feature>
<dbReference type="PANTHER" id="PTHR38454:SF1">
    <property type="entry name" value="INTEGRAL MEMBRANE PROTEIN"/>
    <property type="match status" value="1"/>
</dbReference>
<evidence type="ECO:0000313" key="3">
    <source>
        <dbReference type="Proteomes" id="UP000664277"/>
    </source>
</evidence>
<dbReference type="EMBL" id="JAFLCK010000009">
    <property type="protein sequence ID" value="MBN8660269.1"/>
    <property type="molecule type" value="Genomic_DNA"/>
</dbReference>
<feature type="transmembrane region" description="Helical" evidence="1">
    <location>
        <begin position="274"/>
        <end position="291"/>
    </location>
</feature>
<dbReference type="AlphaFoldDB" id="A0A8J7P793"/>
<reference evidence="2" key="1">
    <citation type="submission" date="2021-02" db="EMBL/GenBank/DDBJ databases">
        <title>Genome-Resolved Metagenomics of a Microbial Community Performing Photosynthetic Biological Nutrient Removal.</title>
        <authorList>
            <person name="Mcdaniel E.A."/>
        </authorList>
    </citation>
    <scope>NUCLEOTIDE SEQUENCE</scope>
    <source>
        <strain evidence="2">UWPOB_OBS1</strain>
    </source>
</reference>
<protein>
    <recommendedName>
        <fullName evidence="4">YfhO family protein</fullName>
    </recommendedName>
</protein>
<organism evidence="2 3">
    <name type="scientific">Candidatus Obscuribacter phosphatis</name>
    <dbReference type="NCBI Taxonomy" id="1906157"/>
    <lineage>
        <taxon>Bacteria</taxon>
        <taxon>Bacillati</taxon>
        <taxon>Candidatus Melainabacteria</taxon>
        <taxon>Candidatus Obscuribacterales</taxon>
        <taxon>Candidatus Obscuribacteraceae</taxon>
        <taxon>Candidatus Obscuribacter</taxon>
    </lineage>
</organism>
<keyword evidence="1" id="KW-0472">Membrane</keyword>
<feature type="transmembrane region" description="Helical" evidence="1">
    <location>
        <begin position="151"/>
        <end position="168"/>
    </location>
</feature>
<gene>
    <name evidence="2" type="ORF">J0M35_07890</name>
</gene>
<dbReference type="PANTHER" id="PTHR38454">
    <property type="entry name" value="INTEGRAL MEMBRANE PROTEIN-RELATED"/>
    <property type="match status" value="1"/>
</dbReference>
<comment type="caution">
    <text evidence="2">The sequence shown here is derived from an EMBL/GenBank/DDBJ whole genome shotgun (WGS) entry which is preliminary data.</text>
</comment>
<sequence>MYLLYLSVIFQPLLSDNLLLAYEDGRVQNYPAFASIEQQWTANLLCGFPVLADPQVSTFYPLMQICRHVFWGFNLYQLSPLLLAMLGTFIFLRRLTGSNFGALLAGICFGGSGFFISELNHVQILHAGMHLPFLLYFVLRLNRDKEPQRRLFSALALSFLTATCIFAGHPQTAVYVLLLTLAFASFCSPWESSLARFVAPFYFLFCGALLALPQILPSFELNSFSGRPFFRLEDFQVGQGSLTDFVGFVFPYLMGGRYGTLGSLTEVGQGPAPGYIYFGIAPLLLSLTVAIKRIRQPLIYFFLSVACLTFSMAVLAASPFSALVYHLPLVGHFRGQFRLLLLTVFALAVLVACATSRIEQLSRRPGRDGRPFDLFAFWRGKGLVKHLKVMLYLVAGGLSANFLLSTMALFYYLISPLRLINRLVLFLAVALSIMVYGVTAEWRQYSAPLSTFPAPAGTEELREELKKGGYRVFPLKGLEGENREYPPNLSRLWQVPSASGYEPLMPWTYARLMGIAEGGFMKPPWYLKPENRAFDVASVQYVTVPKVEAPPQIVSGNTHWQLKREDGGILYFENKRVLPRARLVPNAIVLDTNDCLKSIRTSILPDGGIYRPLRHVLFSEVTLEQAVEIKRLNELGSSSLDLGGIKQLQDRETTLLFQIEARRPAFFVLSDQYYPGWKAYLDGSPIEIIRANAAFRAVIVPEGSHRLEMKFESDSLKKGLALACLGLLLLLFGLLRITARGSQSK</sequence>
<evidence type="ECO:0000256" key="1">
    <source>
        <dbReference type="SAM" id="Phobius"/>
    </source>
</evidence>
<evidence type="ECO:0008006" key="4">
    <source>
        <dbReference type="Google" id="ProtNLM"/>
    </source>
</evidence>
<feature type="transmembrane region" description="Helical" evidence="1">
    <location>
        <begin position="197"/>
        <end position="216"/>
    </location>
</feature>
<feature type="transmembrane region" description="Helical" evidence="1">
    <location>
        <begin position="174"/>
        <end position="190"/>
    </location>
</feature>
<feature type="transmembrane region" description="Helical" evidence="1">
    <location>
        <begin position="99"/>
        <end position="116"/>
    </location>
</feature>
<evidence type="ECO:0000313" key="2">
    <source>
        <dbReference type="EMBL" id="MBN8660269.1"/>
    </source>
</evidence>
<dbReference type="Proteomes" id="UP000664277">
    <property type="component" value="Unassembled WGS sequence"/>
</dbReference>
<feature type="transmembrane region" description="Helical" evidence="1">
    <location>
        <begin position="389"/>
        <end position="413"/>
    </location>
</feature>
<name>A0A8J7P793_9BACT</name>
<accession>A0A8J7P793</accession>
<keyword evidence="1" id="KW-0812">Transmembrane</keyword>
<feature type="transmembrane region" description="Helical" evidence="1">
    <location>
        <begin position="719"/>
        <end position="739"/>
    </location>
</feature>